<dbReference type="Gene3D" id="3.30.460.10">
    <property type="entry name" value="Beta Polymerase, domain 2"/>
    <property type="match status" value="1"/>
</dbReference>
<dbReference type="SUPFAM" id="SSF81301">
    <property type="entry name" value="Nucleotidyltransferase"/>
    <property type="match status" value="1"/>
</dbReference>
<dbReference type="InterPro" id="IPR002646">
    <property type="entry name" value="PolA_pol_head_dom"/>
</dbReference>
<feature type="domain" description="tRNA nucleotidyltransferase/poly(A) polymerase RNA and SrmB- binding" evidence="10">
    <location>
        <begin position="190"/>
        <end position="244"/>
    </location>
</feature>
<keyword evidence="5" id="KW-0479">Metal-binding</keyword>
<dbReference type="Pfam" id="PF01743">
    <property type="entry name" value="PolyA_pol"/>
    <property type="match status" value="1"/>
</dbReference>
<name>A0A369QE45_9SPHN</name>
<comment type="similarity">
    <text evidence="8">Belongs to the tRNA nucleotidyltransferase/poly(A) polymerase family.</text>
</comment>
<evidence type="ECO:0000313" key="11">
    <source>
        <dbReference type="EMBL" id="RDC60548.1"/>
    </source>
</evidence>
<dbReference type="OrthoDB" id="9805698at2"/>
<dbReference type="AlphaFoldDB" id="A0A369QE45"/>
<dbReference type="InterPro" id="IPR032828">
    <property type="entry name" value="PolyA_RNA-bd"/>
</dbReference>
<dbReference type="Pfam" id="PF12627">
    <property type="entry name" value="PolyA_pol_RNAbd"/>
    <property type="match status" value="1"/>
</dbReference>
<sequence length="399" mass="43624">MGKAFPDRLPAASWMQREGMDALVAALGADQMRWVGGAVRDTLLDLPVSDVDVATLHHPQTVINLCTAAGIRTIPTGIEHGTVTAILPGGPVEVTTLRRDVATDGRRATIAFATDWRDDAARRDFTINALYAHPETLTIDDYFGGLSDLAARHVRFIGDAATRIREDHLRILRYVRFRARFGDMKRTDGEAENACHALAHTVEDLSRERIGWELTRIMALPDPTGATDMLMRLDVLHRVVPGLANEATKHLAALVDAEQANDVHPDPVRRLAALIPATSTAAAKLAKALRLSSAQSQALRCLAGRDVDDTAQPRRLAFEHGLECAIGRLLLAGSDLADLLGWAPPAFPLSGSDVLARGVRPGPEVGRVMRTVQDRWIEEDFPPRTRVLTLLEREINKSD</sequence>
<dbReference type="GO" id="GO:0046872">
    <property type="term" value="F:metal ion binding"/>
    <property type="evidence" value="ECO:0007669"/>
    <property type="project" value="UniProtKB-KW"/>
</dbReference>
<keyword evidence="2 8" id="KW-0808">Transferase</keyword>
<evidence type="ECO:0000256" key="1">
    <source>
        <dbReference type="ARBA" id="ARBA00001946"/>
    </source>
</evidence>
<keyword evidence="3" id="KW-0819">tRNA processing</keyword>
<dbReference type="SUPFAM" id="SSF81891">
    <property type="entry name" value="Poly A polymerase C-terminal region-like"/>
    <property type="match status" value="1"/>
</dbReference>
<dbReference type="Proteomes" id="UP000253727">
    <property type="component" value="Unassembled WGS sequence"/>
</dbReference>
<dbReference type="CDD" id="cd05398">
    <property type="entry name" value="NT_ClassII-CCAase"/>
    <property type="match status" value="1"/>
</dbReference>
<evidence type="ECO:0000256" key="4">
    <source>
        <dbReference type="ARBA" id="ARBA00022695"/>
    </source>
</evidence>
<evidence type="ECO:0000256" key="7">
    <source>
        <dbReference type="ARBA" id="ARBA00022842"/>
    </source>
</evidence>
<keyword evidence="6" id="KW-0547">Nucleotide-binding</keyword>
<organism evidence="11 12">
    <name type="scientific">Alteripontixanthobacter maritimus</name>
    <dbReference type="NCBI Taxonomy" id="2161824"/>
    <lineage>
        <taxon>Bacteria</taxon>
        <taxon>Pseudomonadati</taxon>
        <taxon>Pseudomonadota</taxon>
        <taxon>Alphaproteobacteria</taxon>
        <taxon>Sphingomonadales</taxon>
        <taxon>Erythrobacteraceae</taxon>
        <taxon>Alteripontixanthobacter</taxon>
    </lineage>
</organism>
<reference evidence="11 12" key="1">
    <citation type="submission" date="2018-04" db="EMBL/GenBank/DDBJ databases">
        <title>Altererythrobacter sp. HME9302 genome sequencing and assembly.</title>
        <authorList>
            <person name="Kang H."/>
            <person name="Kim H."/>
            <person name="Joh K."/>
        </authorList>
    </citation>
    <scope>NUCLEOTIDE SEQUENCE [LARGE SCALE GENOMIC DNA]</scope>
    <source>
        <strain evidence="11 12">HME9302</strain>
    </source>
</reference>
<gene>
    <name evidence="11" type="primary">pcnB</name>
    <name evidence="11" type="ORF">HME9302_01759</name>
</gene>
<dbReference type="EMBL" id="QBKA01000002">
    <property type="protein sequence ID" value="RDC60548.1"/>
    <property type="molecule type" value="Genomic_DNA"/>
</dbReference>
<keyword evidence="4 11" id="KW-0548">Nucleotidyltransferase</keyword>
<evidence type="ECO:0000259" key="10">
    <source>
        <dbReference type="Pfam" id="PF12627"/>
    </source>
</evidence>
<dbReference type="EC" id="2.7.7.19" evidence="11"/>
<feature type="domain" description="Poly A polymerase head" evidence="9">
    <location>
        <begin position="33"/>
        <end position="155"/>
    </location>
</feature>
<protein>
    <submittedName>
        <fullName evidence="11">Polynucleotide adenylyltransferase</fullName>
        <ecNumber evidence="11">2.7.7.19</ecNumber>
    </submittedName>
</protein>
<accession>A0A369QE45</accession>
<dbReference type="GO" id="GO:0008033">
    <property type="term" value="P:tRNA processing"/>
    <property type="evidence" value="ECO:0007669"/>
    <property type="project" value="UniProtKB-KW"/>
</dbReference>
<dbReference type="PANTHER" id="PTHR46173">
    <property type="entry name" value="CCA TRNA NUCLEOTIDYLTRANSFERASE 1, MITOCHONDRIAL"/>
    <property type="match status" value="1"/>
</dbReference>
<dbReference type="PANTHER" id="PTHR46173:SF1">
    <property type="entry name" value="CCA TRNA NUCLEOTIDYLTRANSFERASE 1, MITOCHONDRIAL"/>
    <property type="match status" value="1"/>
</dbReference>
<comment type="cofactor">
    <cofactor evidence="1">
        <name>Mg(2+)</name>
        <dbReference type="ChEBI" id="CHEBI:18420"/>
    </cofactor>
</comment>
<evidence type="ECO:0000256" key="6">
    <source>
        <dbReference type="ARBA" id="ARBA00022741"/>
    </source>
</evidence>
<evidence type="ECO:0000313" key="12">
    <source>
        <dbReference type="Proteomes" id="UP000253727"/>
    </source>
</evidence>
<dbReference type="GO" id="GO:0000166">
    <property type="term" value="F:nucleotide binding"/>
    <property type="evidence" value="ECO:0007669"/>
    <property type="project" value="UniProtKB-KW"/>
</dbReference>
<evidence type="ECO:0000256" key="5">
    <source>
        <dbReference type="ARBA" id="ARBA00022723"/>
    </source>
</evidence>
<evidence type="ECO:0000256" key="8">
    <source>
        <dbReference type="RuleBase" id="RU003953"/>
    </source>
</evidence>
<proteinExistence type="inferred from homology"/>
<dbReference type="GO" id="GO:1990817">
    <property type="term" value="F:poly(A) RNA polymerase activity"/>
    <property type="evidence" value="ECO:0007669"/>
    <property type="project" value="UniProtKB-EC"/>
</dbReference>
<dbReference type="InterPro" id="IPR043519">
    <property type="entry name" value="NT_sf"/>
</dbReference>
<comment type="caution">
    <text evidence="11">The sequence shown here is derived from an EMBL/GenBank/DDBJ whole genome shotgun (WGS) entry which is preliminary data.</text>
</comment>
<dbReference type="InterPro" id="IPR050264">
    <property type="entry name" value="Bact_CCA-adding_enz_type3_sf"/>
</dbReference>
<dbReference type="RefSeq" id="WP_115366689.1">
    <property type="nucleotide sequence ID" value="NZ_QBKA01000002.1"/>
</dbReference>
<keyword evidence="12" id="KW-1185">Reference proteome</keyword>
<dbReference type="GO" id="GO:0000049">
    <property type="term" value="F:tRNA binding"/>
    <property type="evidence" value="ECO:0007669"/>
    <property type="project" value="TreeGrafter"/>
</dbReference>
<evidence type="ECO:0000259" key="9">
    <source>
        <dbReference type="Pfam" id="PF01743"/>
    </source>
</evidence>
<dbReference type="Gene3D" id="1.10.3090.10">
    <property type="entry name" value="cca-adding enzyme, domain 2"/>
    <property type="match status" value="1"/>
</dbReference>
<evidence type="ECO:0000256" key="2">
    <source>
        <dbReference type="ARBA" id="ARBA00022679"/>
    </source>
</evidence>
<keyword evidence="7" id="KW-0460">Magnesium</keyword>
<evidence type="ECO:0000256" key="3">
    <source>
        <dbReference type="ARBA" id="ARBA00022694"/>
    </source>
</evidence>
<keyword evidence="8" id="KW-0694">RNA-binding</keyword>